<comment type="subcellular location">
    <subcellularLocation>
        <location evidence="1">Cell membrane</location>
        <topology evidence="1">Multi-pass membrane protein</topology>
    </subcellularLocation>
    <subcellularLocation>
        <location evidence="8">Membrane</location>
        <topology evidence="8">Multi-pass membrane protein</topology>
    </subcellularLocation>
</comment>
<feature type="transmembrane region" description="Helical" evidence="9">
    <location>
        <begin position="340"/>
        <end position="364"/>
    </location>
</feature>
<dbReference type="RefSeq" id="WP_021929593.1">
    <property type="nucleotide sequence ID" value="NZ_AP023322.1"/>
</dbReference>
<feature type="transmembrane region" description="Helical" evidence="9">
    <location>
        <begin position="105"/>
        <end position="122"/>
    </location>
</feature>
<feature type="transmembrane region" description="Helical" evidence="9">
    <location>
        <begin position="376"/>
        <end position="401"/>
    </location>
</feature>
<evidence type="ECO:0000256" key="3">
    <source>
        <dbReference type="ARBA" id="ARBA00022475"/>
    </source>
</evidence>
<dbReference type="InterPro" id="IPR036259">
    <property type="entry name" value="MFS_trans_sf"/>
</dbReference>
<dbReference type="GO" id="GO:1904680">
    <property type="term" value="F:peptide transmembrane transporter activity"/>
    <property type="evidence" value="ECO:0007669"/>
    <property type="project" value="InterPro"/>
</dbReference>
<feature type="transmembrane region" description="Helical" evidence="9">
    <location>
        <begin position="54"/>
        <end position="75"/>
    </location>
</feature>
<reference evidence="12" key="1">
    <citation type="submission" date="2020-07" db="EMBL/GenBank/DDBJ databases">
        <title>Complete genome sequencing of Coprobacter sp. strain 2CBH44.</title>
        <authorList>
            <person name="Sakamoto M."/>
            <person name="Murakami T."/>
            <person name="Mori H."/>
        </authorList>
    </citation>
    <scope>NUCLEOTIDE SEQUENCE [LARGE SCALE GENOMIC DNA]</scope>
    <source>
        <strain evidence="12">2CBH44</strain>
    </source>
</reference>
<keyword evidence="5" id="KW-0571">Peptide transport</keyword>
<dbReference type="Proteomes" id="UP000594042">
    <property type="component" value="Chromosome"/>
</dbReference>
<name>A0A7G1HZ24_9BACT</name>
<dbReference type="GO" id="GO:0006857">
    <property type="term" value="P:oligopeptide transport"/>
    <property type="evidence" value="ECO:0007669"/>
    <property type="project" value="InterPro"/>
</dbReference>
<feature type="transmembrane region" description="Helical" evidence="9">
    <location>
        <begin position="143"/>
        <end position="168"/>
    </location>
</feature>
<evidence type="ECO:0000256" key="2">
    <source>
        <dbReference type="ARBA" id="ARBA00022448"/>
    </source>
</evidence>
<keyword evidence="3" id="KW-1003">Cell membrane</keyword>
<dbReference type="PROSITE" id="PS50850">
    <property type="entry name" value="MFS"/>
    <property type="match status" value="1"/>
</dbReference>
<dbReference type="InterPro" id="IPR005279">
    <property type="entry name" value="Dipep/tripep_permease"/>
</dbReference>
<keyword evidence="2 8" id="KW-0813">Transport</keyword>
<feature type="transmembrane region" description="Helical" evidence="9">
    <location>
        <begin position="309"/>
        <end position="328"/>
    </location>
</feature>
<evidence type="ECO:0000256" key="1">
    <source>
        <dbReference type="ARBA" id="ARBA00004651"/>
    </source>
</evidence>
<dbReference type="InterPro" id="IPR018456">
    <property type="entry name" value="PTR2_symporter_CS"/>
</dbReference>
<evidence type="ECO:0000256" key="8">
    <source>
        <dbReference type="RuleBase" id="RU003755"/>
    </source>
</evidence>
<keyword evidence="4 8" id="KW-0812">Transmembrane</keyword>
<dbReference type="AlphaFoldDB" id="A0A7G1HZ24"/>
<dbReference type="Pfam" id="PF00854">
    <property type="entry name" value="PTR2"/>
    <property type="match status" value="2"/>
</dbReference>
<dbReference type="PANTHER" id="PTHR23517:SF15">
    <property type="entry name" value="PROTON-DEPENDENT OLIGOPEPTIDE FAMILY TRANSPORT PROTEIN"/>
    <property type="match status" value="1"/>
</dbReference>
<sequence>MSSTTMKHPKGLYLLFFTEMWERFSYYGMRAMLILYLTKSALEGGLGFDVRQASLIYGFFTGFVYFTPLIGGWLADNYLGQRKSITIGGLTMMLGQFCLATKADPLFLTIGLLLLIVGNGFFKPNIAVLVGDLYPLTDSRKDSAFTIFYMGVNIGALIAPLVTGYLAVTYGYRWGFFTAGAGMLLGQIFYNTLSNRLLGRIGKSPVIRKDENGKDEKKPLTKDEKDRTMVIFILVAFCTFFWAGFEQAGSSMSLYTEKFINRDILGYTIPTEWLQSVNPVFIITLAPAFSVLWNLLSRYHKEPSIPVKMGCGMILLGLGFVLMVGAALERENCISADAKANLLWLIGAYLLHTMGELCLSPIGLSMVSKLSPVRLVSFMMGVWFLSSFLANIAGGVIASFFSQLGALSIFASIAVVSVLLGIILLSMSSWLSIKMRGVK</sequence>
<keyword evidence="6 9" id="KW-1133">Transmembrane helix</keyword>
<proteinExistence type="inferred from homology"/>
<dbReference type="Gene3D" id="1.20.1250.20">
    <property type="entry name" value="MFS general substrate transporter like domains"/>
    <property type="match status" value="2"/>
</dbReference>
<accession>A0A7G1HZ24</accession>
<comment type="similarity">
    <text evidence="8">Belongs to the major facilitator superfamily. Proton-dependent oligopeptide transporter (POT/PTR) (TC 2.A.17) family.</text>
</comment>
<feature type="domain" description="Major facilitator superfamily (MFS) profile" evidence="10">
    <location>
        <begin position="14"/>
        <end position="429"/>
    </location>
</feature>
<dbReference type="InterPro" id="IPR050171">
    <property type="entry name" value="MFS_Transporters"/>
</dbReference>
<evidence type="ECO:0000256" key="9">
    <source>
        <dbReference type="SAM" id="Phobius"/>
    </source>
</evidence>
<evidence type="ECO:0000256" key="5">
    <source>
        <dbReference type="ARBA" id="ARBA00022856"/>
    </source>
</evidence>
<dbReference type="PANTHER" id="PTHR23517">
    <property type="entry name" value="RESISTANCE PROTEIN MDTM, PUTATIVE-RELATED-RELATED"/>
    <property type="match status" value="1"/>
</dbReference>
<feature type="transmembrane region" description="Helical" evidence="9">
    <location>
        <begin position="407"/>
        <end position="433"/>
    </location>
</feature>
<feature type="transmembrane region" description="Helical" evidence="9">
    <location>
        <begin position="24"/>
        <end position="42"/>
    </location>
</feature>
<dbReference type="EMBL" id="AP023322">
    <property type="protein sequence ID" value="BCI64283.1"/>
    <property type="molecule type" value="Genomic_DNA"/>
</dbReference>
<gene>
    <name evidence="11" type="ORF">Cop2CBH44_26360</name>
</gene>
<protein>
    <submittedName>
        <fullName evidence="11">MFS transporter</fullName>
    </submittedName>
</protein>
<dbReference type="InterPro" id="IPR000109">
    <property type="entry name" value="POT_fam"/>
</dbReference>
<dbReference type="GO" id="GO:0005886">
    <property type="term" value="C:plasma membrane"/>
    <property type="evidence" value="ECO:0007669"/>
    <property type="project" value="UniProtKB-SubCell"/>
</dbReference>
<dbReference type="CDD" id="cd17346">
    <property type="entry name" value="MFS_DtpA_like"/>
    <property type="match status" value="1"/>
</dbReference>
<evidence type="ECO:0000259" key="10">
    <source>
        <dbReference type="PROSITE" id="PS50850"/>
    </source>
</evidence>
<dbReference type="InterPro" id="IPR020846">
    <property type="entry name" value="MFS_dom"/>
</dbReference>
<keyword evidence="12" id="KW-1185">Reference proteome</keyword>
<dbReference type="PROSITE" id="PS01023">
    <property type="entry name" value="PTR2_2"/>
    <property type="match status" value="1"/>
</dbReference>
<evidence type="ECO:0000313" key="11">
    <source>
        <dbReference type="EMBL" id="BCI64283.1"/>
    </source>
</evidence>
<feature type="transmembrane region" description="Helical" evidence="9">
    <location>
        <begin position="280"/>
        <end position="297"/>
    </location>
</feature>
<evidence type="ECO:0000256" key="7">
    <source>
        <dbReference type="ARBA" id="ARBA00023136"/>
    </source>
</evidence>
<feature type="transmembrane region" description="Helical" evidence="9">
    <location>
        <begin position="174"/>
        <end position="193"/>
    </location>
</feature>
<evidence type="ECO:0000256" key="6">
    <source>
        <dbReference type="ARBA" id="ARBA00022989"/>
    </source>
</evidence>
<dbReference type="NCBIfam" id="TIGR00924">
    <property type="entry name" value="yjdL_sub1_fam"/>
    <property type="match status" value="2"/>
</dbReference>
<feature type="transmembrane region" description="Helical" evidence="9">
    <location>
        <begin position="228"/>
        <end position="245"/>
    </location>
</feature>
<keyword evidence="5" id="KW-0653">Protein transport</keyword>
<dbReference type="KEGG" id="copr:Cop2CBH44_26360"/>
<keyword evidence="7 9" id="KW-0472">Membrane</keyword>
<dbReference type="SUPFAM" id="SSF103473">
    <property type="entry name" value="MFS general substrate transporter"/>
    <property type="match status" value="1"/>
</dbReference>
<evidence type="ECO:0000313" key="12">
    <source>
        <dbReference type="Proteomes" id="UP000594042"/>
    </source>
</evidence>
<organism evidence="11 12">
    <name type="scientific">Coprobacter secundus subsp. similis</name>
    <dbReference type="NCBI Taxonomy" id="2751153"/>
    <lineage>
        <taxon>Bacteria</taxon>
        <taxon>Pseudomonadati</taxon>
        <taxon>Bacteroidota</taxon>
        <taxon>Bacteroidia</taxon>
        <taxon>Bacteroidales</taxon>
        <taxon>Barnesiellaceae</taxon>
        <taxon>Coprobacter</taxon>
    </lineage>
</organism>
<evidence type="ECO:0000256" key="4">
    <source>
        <dbReference type="ARBA" id="ARBA00022692"/>
    </source>
</evidence>